<keyword evidence="6" id="KW-1185">Reference proteome</keyword>
<dbReference type="SMART" id="SM00609">
    <property type="entry name" value="VIT"/>
    <property type="match status" value="1"/>
</dbReference>
<feature type="transmembrane region" description="Helical" evidence="1">
    <location>
        <begin position="682"/>
        <end position="702"/>
    </location>
</feature>
<dbReference type="EMBL" id="CP071793">
    <property type="protein sequence ID" value="QTD52977.1"/>
    <property type="molecule type" value="Genomic_DNA"/>
</dbReference>
<dbReference type="InterPro" id="IPR013694">
    <property type="entry name" value="VIT"/>
</dbReference>
<gene>
    <name evidence="5" type="ORF">J3U87_10975</name>
</gene>
<dbReference type="SUPFAM" id="SSF53300">
    <property type="entry name" value="vWA-like"/>
    <property type="match status" value="1"/>
</dbReference>
<feature type="domain" description="VIT" evidence="4">
    <location>
        <begin position="48"/>
        <end position="176"/>
    </location>
</feature>
<feature type="signal peptide" evidence="2">
    <location>
        <begin position="1"/>
        <end position="35"/>
    </location>
</feature>
<dbReference type="PANTHER" id="PTHR45737">
    <property type="entry name" value="VON WILLEBRAND FACTOR A DOMAIN-CONTAINING PROTEIN 5A"/>
    <property type="match status" value="1"/>
</dbReference>
<protein>
    <submittedName>
        <fullName evidence="5">VWA domain-containing protein</fullName>
    </submittedName>
</protein>
<dbReference type="Gene3D" id="3.40.50.410">
    <property type="entry name" value="von Willebrand factor, type A domain"/>
    <property type="match status" value="1"/>
</dbReference>
<dbReference type="InterPro" id="IPR036465">
    <property type="entry name" value="vWFA_dom_sf"/>
</dbReference>
<feature type="domain" description="VWFA" evidence="3">
    <location>
        <begin position="344"/>
        <end position="514"/>
    </location>
</feature>
<name>A0A8A4TUE4_SULCO</name>
<feature type="chain" id="PRO_5035269043" evidence="2">
    <location>
        <begin position="36"/>
        <end position="713"/>
    </location>
</feature>
<keyword evidence="2" id="KW-0732">Signal</keyword>
<dbReference type="Pfam" id="PF13768">
    <property type="entry name" value="VWA_3"/>
    <property type="match status" value="1"/>
</dbReference>
<dbReference type="RefSeq" id="WP_237383076.1">
    <property type="nucleotide sequence ID" value="NZ_CP071793.1"/>
</dbReference>
<dbReference type="SMART" id="SM00327">
    <property type="entry name" value="VWA"/>
    <property type="match status" value="1"/>
</dbReference>
<dbReference type="KEGG" id="scor:J3U87_10975"/>
<dbReference type="PROSITE" id="PS50234">
    <property type="entry name" value="VWFA"/>
    <property type="match status" value="1"/>
</dbReference>
<dbReference type="PROSITE" id="PS51468">
    <property type="entry name" value="VIT"/>
    <property type="match status" value="1"/>
</dbReference>
<keyword evidence="1" id="KW-1133">Transmembrane helix</keyword>
<reference evidence="5" key="1">
    <citation type="submission" date="2021-03" db="EMBL/GenBank/DDBJ databases">
        <title>Acanthopleuribacteraceae sp. M133.</title>
        <authorList>
            <person name="Wang G."/>
        </authorList>
    </citation>
    <scope>NUCLEOTIDE SEQUENCE</scope>
    <source>
        <strain evidence="5">M133</strain>
    </source>
</reference>
<dbReference type="Pfam" id="PF08487">
    <property type="entry name" value="VIT"/>
    <property type="match status" value="1"/>
</dbReference>
<keyword evidence="1" id="KW-0472">Membrane</keyword>
<dbReference type="InterPro" id="IPR002035">
    <property type="entry name" value="VWF_A"/>
</dbReference>
<evidence type="ECO:0000256" key="1">
    <source>
        <dbReference type="SAM" id="Phobius"/>
    </source>
</evidence>
<evidence type="ECO:0000313" key="6">
    <source>
        <dbReference type="Proteomes" id="UP000663929"/>
    </source>
</evidence>
<organism evidence="5 6">
    <name type="scientific">Sulfidibacter corallicola</name>
    <dbReference type="NCBI Taxonomy" id="2818388"/>
    <lineage>
        <taxon>Bacteria</taxon>
        <taxon>Pseudomonadati</taxon>
        <taxon>Acidobacteriota</taxon>
        <taxon>Holophagae</taxon>
        <taxon>Acanthopleuribacterales</taxon>
        <taxon>Acanthopleuribacteraceae</taxon>
        <taxon>Sulfidibacter</taxon>
    </lineage>
</organism>
<dbReference type="AlphaFoldDB" id="A0A8A4TUE4"/>
<evidence type="ECO:0000259" key="4">
    <source>
        <dbReference type="PROSITE" id="PS51468"/>
    </source>
</evidence>
<proteinExistence type="predicted"/>
<keyword evidence="1" id="KW-0812">Transmembrane</keyword>
<evidence type="ECO:0000259" key="3">
    <source>
        <dbReference type="PROSITE" id="PS50234"/>
    </source>
</evidence>
<sequence length="713" mass="78451">MNGSMAQSKCWVSCFRVLVLLPFVCFILSSGAALATGATGYDDTGSAGVLNGVDSNGRRLVLPLKETSVHLEITGDVVQARVTQTFYNDTDVFLEAVYAFPLPAKATVTNMQLRLDDRIVRSVVREKQQARKTYEEARSQGRRTALLEQDRTNLFTTSVANFGPGDEVSITFNYIEPLELQTGTYEVTFPTVFGPRYFDRSGEVAAVPIVEVEAPSLESAGSLTNQEPVFEALVSPAAPPIVDEARNEHFIQLTAAIRGIPAMEVISTTHDIFVSHVGEQAFDVELSLGDDLPNRDFTLKIPLDELDVPEISFIQSQRPDGIHGMLTVYPPTADGVDVQAVPREVVFLVDTSGSMQGLSMDQAKAGLKACMGMLNPEDRFNIVRFSGDYSPFRADFSEASLENLRDAYNYVDYLTADGGTHMQQALGYVLDMPKQEGFMRVVVLLTDGDVGNENTLFRLVNEKLDQARIFSFGIGTAPNEFLLRKLSQTGYGVANFLRNGEDIGEVMHDFFETVNAPVLTDVEVTFTKRDGSPVEAAEMYPEVVPDLFMGRPIRLLYRSGRPLDGQLEVSGWYNGEWVSFSYEIDRSVTTQYAGIEKVFGKAKVDALMGEYLHADTFDKEAFRGRIVDAALRYQLVTAFTSRVAVEERITKAAHEDVEKVAVPALAKAGSGAGFAPTATQDFAWLGLGLLLIGLALAVHLEISSRHRDQRPRV</sequence>
<dbReference type="Proteomes" id="UP000663929">
    <property type="component" value="Chromosome"/>
</dbReference>
<evidence type="ECO:0000256" key="2">
    <source>
        <dbReference type="SAM" id="SignalP"/>
    </source>
</evidence>
<accession>A0A8A4TUE4</accession>
<evidence type="ECO:0000313" key="5">
    <source>
        <dbReference type="EMBL" id="QTD52977.1"/>
    </source>
</evidence>
<dbReference type="PANTHER" id="PTHR45737:SF6">
    <property type="entry name" value="VON WILLEBRAND FACTOR A DOMAIN-CONTAINING PROTEIN 5A"/>
    <property type="match status" value="1"/>
</dbReference>